<dbReference type="Proteomes" id="UP000774000">
    <property type="component" value="Unassembled WGS sequence"/>
</dbReference>
<name>A0A939BSH5_9FIRM</name>
<accession>A0A939BSH5</accession>
<gene>
    <name evidence="2" type="ORF">JOC47_002005</name>
</gene>
<dbReference type="Pfam" id="PF02287">
    <property type="entry name" value="Dehydratase_SU"/>
    <property type="match status" value="1"/>
</dbReference>
<dbReference type="SUPFAM" id="SSF47148">
    <property type="entry name" value="Diol dehydratase, gamma subunit"/>
    <property type="match status" value="1"/>
</dbReference>
<dbReference type="EMBL" id="JAFBDQ010000009">
    <property type="protein sequence ID" value="MBM7557151.1"/>
    <property type="molecule type" value="Genomic_DNA"/>
</dbReference>
<dbReference type="InterPro" id="IPR036091">
    <property type="entry name" value="Prodiol/glycerol_DeHase__sf_su"/>
</dbReference>
<dbReference type="InterPro" id="IPR003207">
    <property type="entry name" value="Ppandiol/glycerol_DeHydtase_su"/>
</dbReference>
<sequence length="140" mass="15995">MSNEVDANKDYPLGTNRPDLVKTPTNKDLEDITLEKVLEGEVEDADLSITEETLDHQAEIAKQKGREQFGKNMERAGELTNIPDDRILEIYNSLRPNRSTKEELLAIADELEEEYEATTTAQLVREAAEVYEKRDKLRSE</sequence>
<keyword evidence="3" id="KW-1185">Reference proteome</keyword>
<organism evidence="2 3">
    <name type="scientific">Halanaerobacter jeridensis</name>
    <dbReference type="NCBI Taxonomy" id="706427"/>
    <lineage>
        <taxon>Bacteria</taxon>
        <taxon>Bacillati</taxon>
        <taxon>Bacillota</taxon>
        <taxon>Clostridia</taxon>
        <taxon>Halanaerobiales</taxon>
        <taxon>Halobacteroidaceae</taxon>
        <taxon>Halanaerobacter</taxon>
    </lineage>
</organism>
<evidence type="ECO:0000313" key="2">
    <source>
        <dbReference type="EMBL" id="MBM7557151.1"/>
    </source>
</evidence>
<proteinExistence type="predicted"/>
<reference evidence="2" key="1">
    <citation type="submission" date="2021-01" db="EMBL/GenBank/DDBJ databases">
        <title>Genomic Encyclopedia of Type Strains, Phase IV (KMG-IV): sequencing the most valuable type-strain genomes for metagenomic binning, comparative biology and taxonomic classification.</title>
        <authorList>
            <person name="Goeker M."/>
        </authorList>
    </citation>
    <scope>NUCLEOTIDE SEQUENCE</scope>
    <source>
        <strain evidence="2">DSM 23230</strain>
    </source>
</reference>
<dbReference type="PIRSF" id="PIRSF018505">
    <property type="entry name" value="Prpndl_dhdrts_sm"/>
    <property type="match status" value="1"/>
</dbReference>
<feature type="region of interest" description="Disordered" evidence="1">
    <location>
        <begin position="1"/>
        <end position="26"/>
    </location>
</feature>
<evidence type="ECO:0000256" key="1">
    <source>
        <dbReference type="SAM" id="MobiDB-lite"/>
    </source>
</evidence>
<evidence type="ECO:0000313" key="3">
    <source>
        <dbReference type="Proteomes" id="UP000774000"/>
    </source>
</evidence>
<dbReference type="Gene3D" id="1.10.1510.20">
    <property type="entry name" value="Propanediol/glycerol dehydratase, small subunit"/>
    <property type="match status" value="1"/>
</dbReference>
<dbReference type="AlphaFoldDB" id="A0A939BSH5"/>
<comment type="caution">
    <text evidence="2">The sequence shown here is derived from an EMBL/GenBank/DDBJ whole genome shotgun (WGS) entry which is preliminary data.</text>
</comment>
<dbReference type="RefSeq" id="WP_204701910.1">
    <property type="nucleotide sequence ID" value="NZ_JAFBDQ010000009.1"/>
</dbReference>
<protein>
    <submittedName>
        <fullName evidence="2">Propanediol dehydratase small subunit</fullName>
    </submittedName>
</protein>
<dbReference type="NCBIfam" id="NF011972">
    <property type="entry name" value="PRK15443.1-3"/>
    <property type="match status" value="1"/>
</dbReference>